<dbReference type="AlphaFoldDB" id="A0AAE8MPY5"/>
<evidence type="ECO:0000313" key="2">
    <source>
        <dbReference type="Proteomes" id="UP001187734"/>
    </source>
</evidence>
<evidence type="ECO:0000313" key="1">
    <source>
        <dbReference type="EMBL" id="SPJ93358.1"/>
    </source>
</evidence>
<proteinExistence type="predicted"/>
<organism evidence="1 2">
    <name type="scientific">Fusarium torulosum</name>
    <dbReference type="NCBI Taxonomy" id="33205"/>
    <lineage>
        <taxon>Eukaryota</taxon>
        <taxon>Fungi</taxon>
        <taxon>Dikarya</taxon>
        <taxon>Ascomycota</taxon>
        <taxon>Pezizomycotina</taxon>
        <taxon>Sordariomycetes</taxon>
        <taxon>Hypocreomycetidae</taxon>
        <taxon>Hypocreales</taxon>
        <taxon>Nectriaceae</taxon>
        <taxon>Fusarium</taxon>
    </lineage>
</organism>
<comment type="caution">
    <text evidence="1">The sequence shown here is derived from an EMBL/GenBank/DDBJ whole genome shotgun (WGS) entry which is preliminary data.</text>
</comment>
<keyword evidence="2" id="KW-1185">Reference proteome</keyword>
<dbReference type="Proteomes" id="UP001187734">
    <property type="component" value="Unassembled WGS sequence"/>
</dbReference>
<gene>
    <name evidence="1" type="ORF">FTOL_13964</name>
</gene>
<protein>
    <submittedName>
        <fullName evidence="1">Uncharacterized protein</fullName>
    </submittedName>
</protein>
<dbReference type="EMBL" id="ONZP01001262">
    <property type="protein sequence ID" value="SPJ93358.1"/>
    <property type="molecule type" value="Genomic_DNA"/>
</dbReference>
<sequence>MGLLRAGRGWGPDIHIELRNKQGMIISDVQLVQLLASALPTPLFGC</sequence>
<reference evidence="1" key="1">
    <citation type="submission" date="2018-03" db="EMBL/GenBank/DDBJ databases">
        <authorList>
            <person name="Guldener U."/>
        </authorList>
    </citation>
    <scope>NUCLEOTIDE SEQUENCE</scope>
</reference>
<name>A0AAE8MPY5_9HYPO</name>
<accession>A0AAE8MPY5</accession>